<sequence>MVQEEFMEYEGGSVKVYTGPKNGKFIINRKGKKVYLNRKSLSENVKYTPNKSKKKSVKK</sequence>
<gene>
    <name evidence="2" type="ORF">NIOZUU159_00265</name>
</gene>
<accession>A0A7S9SUP8</accession>
<dbReference type="Pfam" id="PF08789">
    <property type="entry name" value="PBCV_basic_adap"/>
    <property type="match status" value="1"/>
</dbReference>
<proteinExistence type="predicted"/>
<dbReference type="InterPro" id="IPR014897">
    <property type="entry name" value="PBCV_basic_adap"/>
</dbReference>
<evidence type="ECO:0000259" key="1">
    <source>
        <dbReference type="Pfam" id="PF08789"/>
    </source>
</evidence>
<protein>
    <recommendedName>
        <fullName evidence="1">PBCV-specific basic adaptor domain-containing protein</fullName>
    </recommendedName>
</protein>
<name>A0A7S9SUP8_9VIRU</name>
<organism evidence="2">
    <name type="scientific">Virus NIOZ-UU159</name>
    <dbReference type="NCBI Taxonomy" id="2763270"/>
    <lineage>
        <taxon>Viruses</taxon>
    </lineage>
</organism>
<evidence type="ECO:0000313" key="2">
    <source>
        <dbReference type="EMBL" id="QPI16770.1"/>
    </source>
</evidence>
<reference evidence="2" key="1">
    <citation type="submission" date="2020-08" db="EMBL/GenBank/DDBJ databases">
        <title>Bridging the membrane lipid divide: bacteria of the FCB group superphylum have the potential to synthesize archaeal ether lipids.</title>
        <authorList>
            <person name="Villanueva L."/>
            <person name="von Meijenfeldt F.A.B."/>
            <person name="Westbye A.B."/>
            <person name="Yadav S."/>
            <person name="Hopmans E.C."/>
            <person name="Dutilh B.E."/>
            <person name="Sinninghe Damste J.S."/>
        </authorList>
    </citation>
    <scope>NUCLEOTIDE SEQUENCE</scope>
    <source>
        <strain evidence="2">NIOZ-UU159</strain>
    </source>
</reference>
<feature type="domain" description="PBCV-specific basic adaptor" evidence="1">
    <location>
        <begin position="15"/>
        <end position="36"/>
    </location>
</feature>
<dbReference type="EMBL" id="MW030601">
    <property type="protein sequence ID" value="QPI16770.1"/>
    <property type="molecule type" value="Genomic_DNA"/>
</dbReference>